<dbReference type="PANTHER" id="PTHR43176">
    <property type="entry name" value="3-HYDROXYISOBUTYRYL-COA HYDROLASE-RELATED"/>
    <property type="match status" value="1"/>
</dbReference>
<dbReference type="InterPro" id="IPR032259">
    <property type="entry name" value="HIBYL-CoA-H"/>
</dbReference>
<comment type="caution">
    <text evidence="5">The sequence shown here is derived from an EMBL/GenBank/DDBJ whole genome shotgun (WGS) entry which is preliminary data.</text>
</comment>
<dbReference type="InterPro" id="IPR029045">
    <property type="entry name" value="ClpP/crotonase-like_dom_sf"/>
</dbReference>
<dbReference type="EMBL" id="JAMWBK010000009">
    <property type="protein sequence ID" value="KAJ8902136.1"/>
    <property type="molecule type" value="Genomic_DNA"/>
</dbReference>
<dbReference type="NCBIfam" id="NF004127">
    <property type="entry name" value="PRK05617.1"/>
    <property type="match status" value="1"/>
</dbReference>
<dbReference type="SUPFAM" id="SSF52096">
    <property type="entry name" value="ClpP/crotonase"/>
    <property type="match status" value="1"/>
</dbReference>
<dbReference type="EC" id="3.1.2.4" evidence="2"/>
<protein>
    <recommendedName>
        <fullName evidence="2">3-hydroxyisobutyryl-CoA hydrolase</fullName>
        <ecNumber evidence="2">3.1.2.4</ecNumber>
    </recommendedName>
</protein>
<dbReference type="PANTHER" id="PTHR43176:SF3">
    <property type="entry name" value="3-HYDROXYISOBUTYRYL-COA HYDROLASE, MITOCHONDRIAL"/>
    <property type="match status" value="1"/>
</dbReference>
<dbReference type="Proteomes" id="UP001157974">
    <property type="component" value="Unassembled WGS sequence"/>
</dbReference>
<gene>
    <name evidence="5" type="ORF">NDN08_006544</name>
</gene>
<dbReference type="AlphaFoldDB" id="A0AAV8UI18"/>
<keyword evidence="3" id="KW-0378">Hydrolase</keyword>
<reference evidence="5 6" key="1">
    <citation type="journal article" date="2023" name="Nat. Commun.">
        <title>Origin of minicircular mitochondrial genomes in red algae.</title>
        <authorList>
            <person name="Lee Y."/>
            <person name="Cho C.H."/>
            <person name="Lee Y.M."/>
            <person name="Park S.I."/>
            <person name="Yang J.H."/>
            <person name="West J.A."/>
            <person name="Bhattacharya D."/>
            <person name="Yoon H.S."/>
        </authorList>
    </citation>
    <scope>NUCLEOTIDE SEQUENCE [LARGE SCALE GENOMIC DNA]</scope>
    <source>
        <strain evidence="5 6">CCMP1338</strain>
        <tissue evidence="5">Whole cell</tissue>
    </source>
</reference>
<evidence type="ECO:0000256" key="3">
    <source>
        <dbReference type="ARBA" id="ARBA00022801"/>
    </source>
</evidence>
<proteinExistence type="predicted"/>
<organism evidence="5 6">
    <name type="scientific">Rhodosorus marinus</name>
    <dbReference type="NCBI Taxonomy" id="101924"/>
    <lineage>
        <taxon>Eukaryota</taxon>
        <taxon>Rhodophyta</taxon>
        <taxon>Stylonematophyceae</taxon>
        <taxon>Stylonematales</taxon>
        <taxon>Stylonemataceae</taxon>
        <taxon>Rhodosorus</taxon>
    </lineage>
</organism>
<keyword evidence="6" id="KW-1185">Reference proteome</keyword>
<dbReference type="GO" id="GO:0006574">
    <property type="term" value="P:L-valine catabolic process"/>
    <property type="evidence" value="ECO:0007669"/>
    <property type="project" value="TreeGrafter"/>
</dbReference>
<comment type="catalytic activity">
    <reaction evidence="1">
        <text>3-hydroxy-2-methylpropanoyl-CoA + H2O = 3-hydroxy-2-methylpropanoate + CoA + H(+)</text>
        <dbReference type="Rhea" id="RHEA:20888"/>
        <dbReference type="ChEBI" id="CHEBI:11805"/>
        <dbReference type="ChEBI" id="CHEBI:15377"/>
        <dbReference type="ChEBI" id="CHEBI:15378"/>
        <dbReference type="ChEBI" id="CHEBI:57287"/>
        <dbReference type="ChEBI" id="CHEBI:57340"/>
        <dbReference type="EC" id="3.1.2.4"/>
    </reaction>
</comment>
<evidence type="ECO:0000256" key="1">
    <source>
        <dbReference type="ARBA" id="ARBA00001709"/>
    </source>
</evidence>
<name>A0AAV8UI18_9RHOD</name>
<evidence type="ECO:0000259" key="4">
    <source>
        <dbReference type="Pfam" id="PF16113"/>
    </source>
</evidence>
<dbReference type="GO" id="GO:0003860">
    <property type="term" value="F:3-hydroxyisobutyryl-CoA hydrolase activity"/>
    <property type="evidence" value="ECO:0007669"/>
    <property type="project" value="UniProtKB-EC"/>
</dbReference>
<evidence type="ECO:0000313" key="6">
    <source>
        <dbReference type="Proteomes" id="UP001157974"/>
    </source>
</evidence>
<dbReference type="Gene3D" id="3.90.226.10">
    <property type="entry name" value="2-enoyl-CoA Hydratase, Chain A, domain 1"/>
    <property type="match status" value="1"/>
</dbReference>
<feature type="domain" description="Enoyl-CoA hydratase/isomerase" evidence="4">
    <location>
        <begin position="61"/>
        <end position="392"/>
    </location>
</feature>
<accession>A0AAV8UI18</accession>
<evidence type="ECO:0000256" key="2">
    <source>
        <dbReference type="ARBA" id="ARBA00011915"/>
    </source>
</evidence>
<sequence>MSIHPVVVGHCRRRLSPRRWMSSSTVFPVEEVLEDGSTAFDVDGTAEVLERVATPNRSNARTLLLNRPKALNALSTSMCKRVFERVSRFDESDLVSAVIMRSTTPKAFCAGGDARKVALACKDGLFEEALDVFRHEFHLDYLLGSLKTTKQISFIEGICMGGGAGISVHGSYRVASESTVFAMPECNIGLIPDIGASYFLPRLPKQIGRYLALTGARLNGAAAVAAGVATHYVPTSLLDGLERRLSEVINTREFEPKTVTLALEECTEAVAPIGNYPNIENIESCFGKDTVEEILEELEKLKANGGEALEFAEEAIDSMTKANPVSLKLALEAQKRGSQSTLRECFEMEFALVANLVTQSGGGDFYEGIRAALIDKDRNPKWSLKSISDVEEIDSYFQLPAGVDELFS</sequence>
<dbReference type="Pfam" id="PF16113">
    <property type="entry name" value="ECH_2"/>
    <property type="match status" value="1"/>
</dbReference>
<dbReference type="InterPro" id="IPR045004">
    <property type="entry name" value="ECH_dom"/>
</dbReference>
<dbReference type="CDD" id="cd06558">
    <property type="entry name" value="crotonase-like"/>
    <property type="match status" value="1"/>
</dbReference>
<evidence type="ECO:0000313" key="5">
    <source>
        <dbReference type="EMBL" id="KAJ8902136.1"/>
    </source>
</evidence>